<proteinExistence type="predicted"/>
<accession>A0ABX0ZES1</accession>
<dbReference type="Gene3D" id="6.10.140.1630">
    <property type="match status" value="1"/>
</dbReference>
<organism evidence="1 2">
    <name type="scientific">Actinacidiphila epipremni</name>
    <dbReference type="NCBI Taxonomy" id="2053013"/>
    <lineage>
        <taxon>Bacteria</taxon>
        <taxon>Bacillati</taxon>
        <taxon>Actinomycetota</taxon>
        <taxon>Actinomycetes</taxon>
        <taxon>Kitasatosporales</taxon>
        <taxon>Streptomycetaceae</taxon>
        <taxon>Actinacidiphila</taxon>
    </lineage>
</organism>
<protein>
    <submittedName>
        <fullName evidence="1">Head fiber protein</fullName>
    </submittedName>
</protein>
<dbReference type="EMBL" id="JAATEJ010000001">
    <property type="protein sequence ID" value="NJP42274.1"/>
    <property type="molecule type" value="Genomic_DNA"/>
</dbReference>
<reference evidence="1 2" key="1">
    <citation type="submission" date="2020-03" db="EMBL/GenBank/DDBJ databases">
        <title>WGS of actinomycetes isolated from Thailand.</title>
        <authorList>
            <person name="Thawai C."/>
        </authorList>
    </citation>
    <scope>NUCLEOTIDE SEQUENCE [LARGE SCALE GENOMIC DNA]</scope>
    <source>
        <strain evidence="1 2">PRB2-1</strain>
    </source>
</reference>
<sequence length="81" mass="7887">MTSKYVNLSTLAEGETANPNQATADLVVVGGDFAGGAAAGDTMTGTATAQADSTATDVAGLLADFNALLALLRARGVLASA</sequence>
<name>A0ABX0ZES1_9ACTN</name>
<comment type="caution">
    <text evidence="1">The sequence shown here is derived from an EMBL/GenBank/DDBJ whole genome shotgun (WGS) entry which is preliminary data.</text>
</comment>
<evidence type="ECO:0000313" key="1">
    <source>
        <dbReference type="EMBL" id="NJP42274.1"/>
    </source>
</evidence>
<dbReference type="RefSeq" id="WP_167980700.1">
    <property type="nucleotide sequence ID" value="NZ_JAATEJ010000001.1"/>
</dbReference>
<gene>
    <name evidence="1" type="ORF">HCN08_02415</name>
</gene>
<evidence type="ECO:0000313" key="2">
    <source>
        <dbReference type="Proteomes" id="UP000734511"/>
    </source>
</evidence>
<dbReference type="Proteomes" id="UP000734511">
    <property type="component" value="Unassembled WGS sequence"/>
</dbReference>
<keyword evidence="2" id="KW-1185">Reference proteome</keyword>